<dbReference type="PANTHER" id="PTHR24366:SF96">
    <property type="entry name" value="LEUCINE RICH REPEAT CONTAINING 53"/>
    <property type="match status" value="1"/>
</dbReference>
<gene>
    <name evidence="5" type="ORF">GEV33_005915</name>
</gene>
<keyword evidence="3" id="KW-1133">Transmembrane helix</keyword>
<reference evidence="5" key="1">
    <citation type="journal article" date="2020" name="J Insects Food Feed">
        <title>The yellow mealworm (Tenebrio molitor) genome: a resource for the emerging insects as food and feed industry.</title>
        <authorList>
            <person name="Eriksson T."/>
            <person name="Andere A."/>
            <person name="Kelstrup H."/>
            <person name="Emery V."/>
            <person name="Picard C."/>
        </authorList>
    </citation>
    <scope>NUCLEOTIDE SEQUENCE</scope>
    <source>
        <strain evidence="5">Stoneville</strain>
        <tissue evidence="5">Whole head</tissue>
    </source>
</reference>
<dbReference type="AlphaFoldDB" id="A0A8J6LDM4"/>
<dbReference type="Pfam" id="PF00560">
    <property type="entry name" value="LRR_1"/>
    <property type="match status" value="1"/>
</dbReference>
<dbReference type="InterPro" id="IPR001611">
    <property type="entry name" value="Leu-rich_rpt"/>
</dbReference>
<dbReference type="InterPro" id="IPR003591">
    <property type="entry name" value="Leu-rich_rpt_typical-subtyp"/>
</dbReference>
<dbReference type="Proteomes" id="UP000719412">
    <property type="component" value="Unassembled WGS sequence"/>
</dbReference>
<dbReference type="Pfam" id="PF13855">
    <property type="entry name" value="LRR_8"/>
    <property type="match status" value="2"/>
</dbReference>
<protein>
    <submittedName>
        <fullName evidence="5">Uncharacterized protein</fullName>
    </submittedName>
</protein>
<sequence length="747" mass="82321">MTHLVLVLVLAAAVRTGACPAMCTCTRHPLQLLNYTSVCCGGYPDNITSQLDETTYDLTIGNLDANQLDAIVDDLAQIRLPNLDRLTIQTSVVPDLTNLTLSDLTELRHVKLSGNKIANLPALNLTDLQILDLSNNSVVIVEQPFRTLRNLEILNLSANSLTVIEADSFSGLVSLKCLDLSGNNLTTLDDATFTPLQSLQYLNLSTNRLNTLNERCFITLVKLQQLDVSFNTLIRVELGSLQLPSLARLLLAGNTKLGASREPVLLVGTGQRLQTVDASNIGLEQVPAALTHSIRTLRLMGNSIKTVRCGDLDSYPLLQLLDFNSNGLELIEDDALGRLDSLSILYLTNNHMTDIPKSLSEKLKVLHLEHNRIQQVRAKDFQGLTALEVLLLNDNKIGLIEADAFNQLTSLVTLDISRNPVKILEAGCLSGSMALQVLRLANIDVISPPKEVSFPLSSTEHLITLDLSGSPGLARQLLVDTAALAASRQLQELDLSFTELDYIRSDLLHFLPQLRIFHIQGNRINCTQLEWLAAWMRRQDEPEYKKIACASPPELWGTLLIDLQDVEISPDYQPTTPEVFAVKRTEQGFNLKAFVAEKIFHQESKYAPTENVNNETTWSSLEATVSSNANESGTTEISHDLFAASEEKSFNAHNNKSEESFPVVQSVTLDVDVNSNSSHERGEMSMFSAGERERVHPGLLVLAVGMLGTAVALAMLAIRFARRKRAASRLRQEDLEVSSLPGVTELW</sequence>
<evidence type="ECO:0000256" key="1">
    <source>
        <dbReference type="ARBA" id="ARBA00022614"/>
    </source>
</evidence>
<dbReference type="FunFam" id="3.80.10.10:FF:001164">
    <property type="entry name" value="GH01279p"/>
    <property type="match status" value="1"/>
</dbReference>
<dbReference type="Gene3D" id="3.80.10.10">
    <property type="entry name" value="Ribonuclease Inhibitor"/>
    <property type="match status" value="5"/>
</dbReference>
<keyword evidence="6" id="KW-1185">Reference proteome</keyword>
<name>A0A8J6LDM4_TENMO</name>
<evidence type="ECO:0000256" key="4">
    <source>
        <dbReference type="SAM" id="SignalP"/>
    </source>
</evidence>
<reference evidence="5" key="2">
    <citation type="submission" date="2021-08" db="EMBL/GenBank/DDBJ databases">
        <authorList>
            <person name="Eriksson T."/>
        </authorList>
    </citation>
    <scope>NUCLEOTIDE SEQUENCE</scope>
    <source>
        <strain evidence="5">Stoneville</strain>
        <tissue evidence="5">Whole head</tissue>
    </source>
</reference>
<dbReference type="SUPFAM" id="SSF52058">
    <property type="entry name" value="L domain-like"/>
    <property type="match status" value="2"/>
</dbReference>
<keyword evidence="3" id="KW-0472">Membrane</keyword>
<keyword evidence="3" id="KW-0812">Transmembrane</keyword>
<keyword evidence="1" id="KW-0433">Leucine-rich repeat</keyword>
<feature type="signal peptide" evidence="4">
    <location>
        <begin position="1"/>
        <end position="18"/>
    </location>
</feature>
<proteinExistence type="predicted"/>
<feature type="chain" id="PRO_5035239572" evidence="4">
    <location>
        <begin position="19"/>
        <end position="747"/>
    </location>
</feature>
<dbReference type="PROSITE" id="PS51450">
    <property type="entry name" value="LRR"/>
    <property type="match status" value="3"/>
</dbReference>
<evidence type="ECO:0000313" key="6">
    <source>
        <dbReference type="Proteomes" id="UP000719412"/>
    </source>
</evidence>
<organism evidence="5 6">
    <name type="scientific">Tenebrio molitor</name>
    <name type="common">Yellow mealworm beetle</name>
    <dbReference type="NCBI Taxonomy" id="7067"/>
    <lineage>
        <taxon>Eukaryota</taxon>
        <taxon>Metazoa</taxon>
        <taxon>Ecdysozoa</taxon>
        <taxon>Arthropoda</taxon>
        <taxon>Hexapoda</taxon>
        <taxon>Insecta</taxon>
        <taxon>Pterygota</taxon>
        <taxon>Neoptera</taxon>
        <taxon>Endopterygota</taxon>
        <taxon>Coleoptera</taxon>
        <taxon>Polyphaga</taxon>
        <taxon>Cucujiformia</taxon>
        <taxon>Tenebrionidae</taxon>
        <taxon>Tenebrio</taxon>
    </lineage>
</organism>
<evidence type="ECO:0000256" key="2">
    <source>
        <dbReference type="ARBA" id="ARBA00022737"/>
    </source>
</evidence>
<evidence type="ECO:0000256" key="3">
    <source>
        <dbReference type="SAM" id="Phobius"/>
    </source>
</evidence>
<dbReference type="PRINTS" id="PR00019">
    <property type="entry name" value="LEURICHRPT"/>
</dbReference>
<comment type="caution">
    <text evidence="5">The sequence shown here is derived from an EMBL/GenBank/DDBJ whole genome shotgun (WGS) entry which is preliminary data.</text>
</comment>
<feature type="transmembrane region" description="Helical" evidence="3">
    <location>
        <begin position="699"/>
        <end position="721"/>
    </location>
</feature>
<dbReference type="EMBL" id="JABDTM020020783">
    <property type="protein sequence ID" value="KAH0816875.1"/>
    <property type="molecule type" value="Genomic_DNA"/>
</dbReference>
<keyword evidence="2" id="KW-0677">Repeat</keyword>
<evidence type="ECO:0000313" key="5">
    <source>
        <dbReference type="EMBL" id="KAH0816875.1"/>
    </source>
</evidence>
<accession>A0A8J6LDM4</accession>
<dbReference type="PANTHER" id="PTHR24366">
    <property type="entry name" value="IG(IMMUNOGLOBULIN) AND LRR(LEUCINE RICH REPEAT) DOMAINS"/>
    <property type="match status" value="1"/>
</dbReference>
<dbReference type="SMART" id="SM00369">
    <property type="entry name" value="LRR_TYP"/>
    <property type="match status" value="11"/>
</dbReference>
<keyword evidence="4" id="KW-0732">Signal</keyword>
<dbReference type="InterPro" id="IPR032675">
    <property type="entry name" value="LRR_dom_sf"/>
</dbReference>